<dbReference type="CDD" id="cd00229">
    <property type="entry name" value="SGNH_hydrolase"/>
    <property type="match status" value="1"/>
</dbReference>
<sequence length="462" mass="53938">MHTFQYIILALFVCILYSDISIREKERIIESSSSALRRGNLAQEYNITLIKELRLPFGKNEKMIPHRQRKGLKDIKYVAFGSSHTWGAALENRDEETYIKQLARPFFENGVNNGIRSAGPSYPANCLYSMIGEEHFDVIVLEEYMHIQDGMMQLGSRIRERFPDAIIVIVHHWMPFQIVNDAVFDDRGRPINLDQYREKMGFDRDYMHNPEFHELLKTTPDQWHFWFDRYREKEELTAEIATAVNAYVVKTPINTKRDGLGGWVHFGDQLLSTDSFHPSVQGHAFIANQIRDIIHRVGIPKNPRVNPFTQKDQCYNWLMDGILDSPNVSFGDSFKMVNMPNTQKYALELQTNDENGNNWINLFNEGDDFMDVYIGHMTTSPEQKYPMVEAFHEHSNDEKYELNPTPTDLFGGREIHVERMTHVGVIEPNSPLKIYFKPMGESEWPFRIMSIMINPRFETENK</sequence>
<dbReference type="InterPro" id="IPR036514">
    <property type="entry name" value="SGNH_hydro_sf"/>
</dbReference>
<keyword evidence="1" id="KW-0732">Signal</keyword>
<proteinExistence type="predicted"/>
<dbReference type="Proteomes" id="UP001054902">
    <property type="component" value="Unassembled WGS sequence"/>
</dbReference>
<name>A0AAD3HAC4_9STRA</name>
<evidence type="ECO:0008006" key="4">
    <source>
        <dbReference type="Google" id="ProtNLM"/>
    </source>
</evidence>
<accession>A0AAD3HAC4</accession>
<evidence type="ECO:0000313" key="3">
    <source>
        <dbReference type="Proteomes" id="UP001054902"/>
    </source>
</evidence>
<evidence type="ECO:0000313" key="2">
    <source>
        <dbReference type="EMBL" id="GFH56240.1"/>
    </source>
</evidence>
<dbReference type="Gene3D" id="3.40.50.1110">
    <property type="entry name" value="SGNH hydrolase"/>
    <property type="match status" value="1"/>
</dbReference>
<reference evidence="2 3" key="1">
    <citation type="journal article" date="2021" name="Sci. Rep.">
        <title>The genome of the diatom Chaetoceros tenuissimus carries an ancient integrated fragment of an extant virus.</title>
        <authorList>
            <person name="Hongo Y."/>
            <person name="Kimura K."/>
            <person name="Takaki Y."/>
            <person name="Yoshida Y."/>
            <person name="Baba S."/>
            <person name="Kobayashi G."/>
            <person name="Nagasaki K."/>
            <person name="Hano T."/>
            <person name="Tomaru Y."/>
        </authorList>
    </citation>
    <scope>NUCLEOTIDE SEQUENCE [LARGE SCALE GENOMIC DNA]</scope>
    <source>
        <strain evidence="2 3">NIES-3715</strain>
    </source>
</reference>
<feature type="signal peptide" evidence="1">
    <location>
        <begin position="1"/>
        <end position="18"/>
    </location>
</feature>
<organism evidence="2 3">
    <name type="scientific">Chaetoceros tenuissimus</name>
    <dbReference type="NCBI Taxonomy" id="426638"/>
    <lineage>
        <taxon>Eukaryota</taxon>
        <taxon>Sar</taxon>
        <taxon>Stramenopiles</taxon>
        <taxon>Ochrophyta</taxon>
        <taxon>Bacillariophyta</taxon>
        <taxon>Coscinodiscophyceae</taxon>
        <taxon>Chaetocerotophycidae</taxon>
        <taxon>Chaetocerotales</taxon>
        <taxon>Chaetocerotaceae</taxon>
        <taxon>Chaetoceros</taxon>
    </lineage>
</organism>
<feature type="chain" id="PRO_5042269675" description="SGNH hydrolase-type esterase domain-containing protein" evidence="1">
    <location>
        <begin position="19"/>
        <end position="462"/>
    </location>
</feature>
<protein>
    <recommendedName>
        <fullName evidence="4">SGNH hydrolase-type esterase domain-containing protein</fullName>
    </recommendedName>
</protein>
<dbReference type="AlphaFoldDB" id="A0AAD3HAC4"/>
<comment type="caution">
    <text evidence="2">The sequence shown here is derived from an EMBL/GenBank/DDBJ whole genome shotgun (WGS) entry which is preliminary data.</text>
</comment>
<evidence type="ECO:0000256" key="1">
    <source>
        <dbReference type="SAM" id="SignalP"/>
    </source>
</evidence>
<dbReference type="EMBL" id="BLLK01000051">
    <property type="protein sequence ID" value="GFH56240.1"/>
    <property type="molecule type" value="Genomic_DNA"/>
</dbReference>
<gene>
    <name evidence="2" type="ORF">CTEN210_12716</name>
</gene>
<dbReference type="SUPFAM" id="SSF52266">
    <property type="entry name" value="SGNH hydrolase"/>
    <property type="match status" value="1"/>
</dbReference>
<keyword evidence="3" id="KW-1185">Reference proteome</keyword>